<dbReference type="AlphaFoldDB" id="A0A0N5B865"/>
<keyword evidence="1" id="KW-0175">Coiled coil</keyword>
<name>A0A0N5B865_STREA</name>
<keyword evidence="2" id="KW-1185">Reference proteome</keyword>
<feature type="coiled-coil region" evidence="1">
    <location>
        <begin position="101"/>
        <end position="135"/>
    </location>
</feature>
<accession>A0A0N5B865</accession>
<proteinExistence type="predicted"/>
<protein>
    <submittedName>
        <fullName evidence="3">Uncharacterized protein</fullName>
    </submittedName>
</protein>
<reference evidence="3" key="1">
    <citation type="submission" date="2017-02" db="UniProtKB">
        <authorList>
            <consortium name="WormBaseParasite"/>
        </authorList>
    </citation>
    <scope>IDENTIFICATION</scope>
</reference>
<evidence type="ECO:0000313" key="2">
    <source>
        <dbReference type="Proteomes" id="UP000046392"/>
    </source>
</evidence>
<dbReference type="Proteomes" id="UP000046392">
    <property type="component" value="Unplaced"/>
</dbReference>
<organism evidence="2 3">
    <name type="scientific">Strongyloides papillosus</name>
    <name type="common">Intestinal threadworm</name>
    <dbReference type="NCBI Taxonomy" id="174720"/>
    <lineage>
        <taxon>Eukaryota</taxon>
        <taxon>Metazoa</taxon>
        <taxon>Ecdysozoa</taxon>
        <taxon>Nematoda</taxon>
        <taxon>Chromadorea</taxon>
        <taxon>Rhabditida</taxon>
        <taxon>Tylenchina</taxon>
        <taxon>Panagrolaimomorpha</taxon>
        <taxon>Strongyloidoidea</taxon>
        <taxon>Strongyloididae</taxon>
        <taxon>Strongyloides</taxon>
    </lineage>
</organism>
<evidence type="ECO:0000313" key="3">
    <source>
        <dbReference type="WBParaSite" id="SPAL_0000223800.1"/>
    </source>
</evidence>
<evidence type="ECO:0000256" key="1">
    <source>
        <dbReference type="SAM" id="Coils"/>
    </source>
</evidence>
<dbReference type="WBParaSite" id="SPAL_0000223800.1">
    <property type="protein sequence ID" value="SPAL_0000223800.1"/>
    <property type="gene ID" value="SPAL_0000223800"/>
</dbReference>
<sequence>MDRKICNQFPSNKLKIYSILDDVLSISDWKYIIYNFHDTSKIKIFNQNCLVKNKEENKTLTEIEEDFVKKVSDNEDLRILKKMFNTAKCTINTIDTSADGLKRQIERKREKETRKKKFEAALERQRKRKAEYEKLMGTQSKVLVLDNKENNLKLYRIVK</sequence>